<dbReference type="EMBL" id="JAERTZ010000025">
    <property type="protein sequence ID" value="MBL1378322.1"/>
    <property type="molecule type" value="Genomic_DNA"/>
</dbReference>
<evidence type="ECO:0000313" key="1">
    <source>
        <dbReference type="EMBL" id="MBL1378322.1"/>
    </source>
</evidence>
<name>A0ABS1QUN6_9GAMM</name>
<dbReference type="RefSeq" id="WP_202086388.1">
    <property type="nucleotide sequence ID" value="NZ_JAERTZ010000025.1"/>
</dbReference>
<evidence type="ECO:0000313" key="2">
    <source>
        <dbReference type="Proteomes" id="UP000638570"/>
    </source>
</evidence>
<accession>A0ABS1QUN6</accession>
<reference evidence="2" key="1">
    <citation type="submission" date="2021-01" db="EMBL/GenBank/DDBJ databases">
        <title>Genome public.</title>
        <authorList>
            <person name="Liu C."/>
            <person name="Sun Q."/>
        </authorList>
    </citation>
    <scope>NUCLEOTIDE SEQUENCE [LARGE SCALE GENOMIC DNA]</scope>
    <source>
        <strain evidence="2">CGMCC 1.18722</strain>
    </source>
</reference>
<sequence length="130" mass="15041">MDSRLILVFLFLPLQTQAQELRFTIDPQQLISDSPKKRYGLDIELRENEDGNARLTAYPRLQLSTESSVSLSMKDYRPNLNLDGGGYKASLRLRGDGVRLNIRPRDPRNHLEMDIKVTDDESSLDLRYKF</sequence>
<gene>
    <name evidence="1" type="ORF">JKV55_13460</name>
</gene>
<comment type="caution">
    <text evidence="1">The sequence shown here is derived from an EMBL/GenBank/DDBJ whole genome shotgun (WGS) entry which is preliminary data.</text>
</comment>
<keyword evidence="2" id="KW-1185">Reference proteome</keyword>
<dbReference type="Proteomes" id="UP000638570">
    <property type="component" value="Unassembled WGS sequence"/>
</dbReference>
<protein>
    <submittedName>
        <fullName evidence="1">Uncharacterized protein</fullName>
    </submittedName>
</protein>
<proteinExistence type="predicted"/>
<organism evidence="1 2">
    <name type="scientific">Zobellella iuensis</name>
    <dbReference type="NCBI Taxonomy" id="2803811"/>
    <lineage>
        <taxon>Bacteria</taxon>
        <taxon>Pseudomonadati</taxon>
        <taxon>Pseudomonadota</taxon>
        <taxon>Gammaproteobacteria</taxon>
        <taxon>Aeromonadales</taxon>
        <taxon>Aeromonadaceae</taxon>
        <taxon>Zobellella</taxon>
    </lineage>
</organism>